<dbReference type="EMBL" id="JANAKD010000049">
    <property type="protein sequence ID" value="KAJ3498461.1"/>
    <property type="molecule type" value="Genomic_DNA"/>
</dbReference>
<organism evidence="1 2">
    <name type="scientific">Lecanicillium saksenae</name>
    <dbReference type="NCBI Taxonomy" id="468837"/>
    <lineage>
        <taxon>Eukaryota</taxon>
        <taxon>Fungi</taxon>
        <taxon>Dikarya</taxon>
        <taxon>Ascomycota</taxon>
        <taxon>Pezizomycotina</taxon>
        <taxon>Sordariomycetes</taxon>
        <taxon>Hypocreomycetidae</taxon>
        <taxon>Hypocreales</taxon>
        <taxon>Cordycipitaceae</taxon>
        <taxon>Lecanicillium</taxon>
    </lineage>
</organism>
<dbReference type="Proteomes" id="UP001148737">
    <property type="component" value="Unassembled WGS sequence"/>
</dbReference>
<evidence type="ECO:0000313" key="1">
    <source>
        <dbReference type="EMBL" id="KAJ3498461.1"/>
    </source>
</evidence>
<keyword evidence="2" id="KW-1185">Reference proteome</keyword>
<evidence type="ECO:0000313" key="2">
    <source>
        <dbReference type="Proteomes" id="UP001148737"/>
    </source>
</evidence>
<proteinExistence type="predicted"/>
<accession>A0ACC1R6L9</accession>
<gene>
    <name evidence="1" type="ORF">NLG97_g1101</name>
</gene>
<reference evidence="1" key="1">
    <citation type="submission" date="2022-07" db="EMBL/GenBank/DDBJ databases">
        <title>Genome Sequence of Lecanicillium saksenae.</title>
        <authorList>
            <person name="Buettner E."/>
        </authorList>
    </citation>
    <scope>NUCLEOTIDE SEQUENCE</scope>
    <source>
        <strain evidence="1">VT-O1</strain>
    </source>
</reference>
<protein>
    <submittedName>
        <fullName evidence="1">Uncharacterized protein</fullName>
    </submittedName>
</protein>
<name>A0ACC1R6L9_9HYPO</name>
<comment type="caution">
    <text evidence="1">The sequence shown here is derived from an EMBL/GenBank/DDBJ whole genome shotgun (WGS) entry which is preliminary data.</text>
</comment>
<sequence length="381" mass="43057">MVIAKDDLASLGAAPRLATCPACTAFTKTVYAQEKLSMRAKTLLGFKVFFSLGLVLLWHRKTPHTAWFTHYCGSCGLRLVLCDDLGNRNYIEPSQLVELRSADGVARKVAPSPYRPDSIMAKDVAGIASRYRHLQPTAAFSVQFGSTDGVPSVIRRIKGTREVYTVACPDLDWDNKFHVDFLMPTIPKHKKNRLIQTVWSPTTPSIIVHCSSGRQEPRVAGLLQLAQQRWDTKLYFPAETTDRDASPKYESRLIGICDEYIFNPYFPCMLWQSSKGHLLWTSRLVNDGTGTAGALRKHLVLLDSYDRLVAMEIDNESRTSRQLMQTTSPPRPPALPRNLYVYGDLERPLVEEILISYVAVLAQIYRKVQVEYELLMETQES</sequence>